<accession>A0ABU2HBG8</accession>
<dbReference type="RefSeq" id="WP_310914283.1">
    <property type="nucleotide sequence ID" value="NZ_JAVLVT010000026.1"/>
</dbReference>
<name>A0ABU2HBG8_9ACTN</name>
<keyword evidence="2" id="KW-1185">Reference proteome</keyword>
<dbReference type="EMBL" id="JAVLVT010000026">
    <property type="protein sequence ID" value="MDS1272680.1"/>
    <property type="molecule type" value="Genomic_DNA"/>
</dbReference>
<organism evidence="1 2">
    <name type="scientific">Lipingzhangella rawalii</name>
    <dbReference type="NCBI Taxonomy" id="2055835"/>
    <lineage>
        <taxon>Bacteria</taxon>
        <taxon>Bacillati</taxon>
        <taxon>Actinomycetota</taxon>
        <taxon>Actinomycetes</taxon>
        <taxon>Streptosporangiales</taxon>
        <taxon>Nocardiopsidaceae</taxon>
        <taxon>Lipingzhangella</taxon>
    </lineage>
</organism>
<gene>
    <name evidence="1" type="ORF">RIF23_20570</name>
</gene>
<reference evidence="2" key="1">
    <citation type="submission" date="2023-07" db="EMBL/GenBank/DDBJ databases">
        <title>Novel species in the genus Lipingzhangella isolated from Sambhar Salt Lake.</title>
        <authorList>
            <person name="Jiya N."/>
            <person name="Kajale S."/>
            <person name="Sharma A."/>
        </authorList>
    </citation>
    <scope>NUCLEOTIDE SEQUENCE [LARGE SCALE GENOMIC DNA]</scope>
    <source>
        <strain evidence="2">LS1_29</strain>
    </source>
</reference>
<proteinExistence type="predicted"/>
<dbReference type="Proteomes" id="UP001250214">
    <property type="component" value="Unassembled WGS sequence"/>
</dbReference>
<evidence type="ECO:0000313" key="1">
    <source>
        <dbReference type="EMBL" id="MDS1272680.1"/>
    </source>
</evidence>
<sequence>MIPRWPVFDSGRLGERIYVLHARPRCPPLGPDADTARLTAAQLREVIGHLLDAEQWQHGDPEILTVLDAGYDAPRITYLLAGLAVAGWEVVDTGTG</sequence>
<comment type="caution">
    <text evidence="1">The sequence shown here is derived from an EMBL/GenBank/DDBJ whole genome shotgun (WGS) entry which is preliminary data.</text>
</comment>
<protein>
    <recommendedName>
        <fullName evidence="3">Transposase IS701-like DDE domain-containing protein</fullName>
    </recommendedName>
</protein>
<evidence type="ECO:0008006" key="3">
    <source>
        <dbReference type="Google" id="ProtNLM"/>
    </source>
</evidence>
<evidence type="ECO:0000313" key="2">
    <source>
        <dbReference type="Proteomes" id="UP001250214"/>
    </source>
</evidence>